<dbReference type="EMBL" id="PYGD01000012">
    <property type="protein sequence ID" value="PSK89318.1"/>
    <property type="molecule type" value="Genomic_DNA"/>
</dbReference>
<feature type="domain" description="Secretion system C-terminal sorting" evidence="2">
    <location>
        <begin position="423"/>
        <end position="490"/>
    </location>
</feature>
<feature type="signal peptide" evidence="1">
    <location>
        <begin position="1"/>
        <end position="28"/>
    </location>
</feature>
<feature type="domain" description="T9SS-like galactose binding" evidence="3">
    <location>
        <begin position="32"/>
        <end position="164"/>
    </location>
</feature>
<proteinExistence type="predicted"/>
<evidence type="ECO:0000256" key="1">
    <source>
        <dbReference type="SAM" id="SignalP"/>
    </source>
</evidence>
<keyword evidence="5" id="KW-1185">Reference proteome</keyword>
<gene>
    <name evidence="4" type="ORF">B0I18_112119</name>
</gene>
<dbReference type="OrthoDB" id="869215at2"/>
<dbReference type="AlphaFoldDB" id="A0A2P8CWG3"/>
<dbReference type="Pfam" id="PF23759">
    <property type="entry name" value="GBD_T9SS_assoc"/>
    <property type="match status" value="2"/>
</dbReference>
<dbReference type="Pfam" id="PF18962">
    <property type="entry name" value="Por_Secre_tail"/>
    <property type="match status" value="1"/>
</dbReference>
<sequence length="494" mass="52031">MKKNYLNLLRSAQLTALLCLALSIPALAQAPANDECSGAISITPSATATCSTPTSGNSGTATLSSDPISNCAYEPSHDLWYSFQATGAAHQISLTNVTPTASNLAYYAYTLSVYSGACGTLTEFNCGDGYQDISAGDPATDIVFTASGLTAGATYYIRVAGDDASDDNFNTVATGISFDLCVGAAPPAPVYDECAGATFINSSGTTTVSNINATQSMAPITCEGYTAFVANDIWFKFVPATTGNMTVDVDQTDIDAVWELFSGTCGSLTSMGCSDEGGPISAAVTAGQTYYLRAYAYSSNTSGDFIITVGGVPLPVQFVTLTGAVKDNYARLSWTTSSEHNNKGFIVQRSDDGRQFSTIGYLATQAPNGNSEHKLSYTFDDRSPVYNSVFYRLEQEDMDGRKQQSKILRLDAADAAFDMIAAPNPFTGSVSVNTYGATGSDAVIRIMSLAGNVVRTLPVTAAETLIDLSSLATGTYLVQYTDSRQSKTIKLSKQ</sequence>
<dbReference type="InterPro" id="IPR056600">
    <property type="entry name" value="GBD_T9SS_assoc"/>
</dbReference>
<evidence type="ECO:0000313" key="5">
    <source>
        <dbReference type="Proteomes" id="UP000240572"/>
    </source>
</evidence>
<dbReference type="Proteomes" id="UP000240572">
    <property type="component" value="Unassembled WGS sequence"/>
</dbReference>
<reference evidence="4 5" key="1">
    <citation type="submission" date="2018-03" db="EMBL/GenBank/DDBJ databases">
        <title>Genomic Encyclopedia of Type Strains, Phase III (KMG-III): the genomes of soil and plant-associated and newly described type strains.</title>
        <authorList>
            <person name="Whitman W."/>
        </authorList>
    </citation>
    <scope>NUCLEOTIDE SEQUENCE [LARGE SCALE GENOMIC DNA]</scope>
    <source>
        <strain evidence="4 5">CGMCC 1.12700</strain>
    </source>
</reference>
<feature type="chain" id="PRO_5015200739" evidence="1">
    <location>
        <begin position="29"/>
        <end position="494"/>
    </location>
</feature>
<dbReference type="RefSeq" id="WP_106524967.1">
    <property type="nucleotide sequence ID" value="NZ_PYGD01000012.1"/>
</dbReference>
<evidence type="ECO:0000259" key="3">
    <source>
        <dbReference type="Pfam" id="PF23759"/>
    </source>
</evidence>
<name>A0A2P8CWG3_9BACT</name>
<dbReference type="Gene3D" id="2.60.120.380">
    <property type="match status" value="1"/>
</dbReference>
<dbReference type="NCBIfam" id="TIGR04183">
    <property type="entry name" value="Por_Secre_tail"/>
    <property type="match status" value="1"/>
</dbReference>
<keyword evidence="1" id="KW-0732">Signal</keyword>
<accession>A0A2P8CWG3</accession>
<evidence type="ECO:0000259" key="2">
    <source>
        <dbReference type="Pfam" id="PF18962"/>
    </source>
</evidence>
<protein>
    <submittedName>
        <fullName evidence="4">Putative secreted protein (Por secretion system target)</fullName>
    </submittedName>
</protein>
<feature type="domain" description="T9SS-like galactose binding" evidence="3">
    <location>
        <begin position="192"/>
        <end position="301"/>
    </location>
</feature>
<comment type="caution">
    <text evidence="4">The sequence shown here is derived from an EMBL/GenBank/DDBJ whole genome shotgun (WGS) entry which is preliminary data.</text>
</comment>
<evidence type="ECO:0000313" key="4">
    <source>
        <dbReference type="EMBL" id="PSK89318.1"/>
    </source>
</evidence>
<organism evidence="4 5">
    <name type="scientific">Taibaiella chishuiensis</name>
    <dbReference type="NCBI Taxonomy" id="1434707"/>
    <lineage>
        <taxon>Bacteria</taxon>
        <taxon>Pseudomonadati</taxon>
        <taxon>Bacteroidota</taxon>
        <taxon>Chitinophagia</taxon>
        <taxon>Chitinophagales</taxon>
        <taxon>Chitinophagaceae</taxon>
        <taxon>Taibaiella</taxon>
    </lineage>
</organism>
<dbReference type="InterPro" id="IPR026444">
    <property type="entry name" value="Secre_tail"/>
</dbReference>